<keyword evidence="3" id="KW-1185">Reference proteome</keyword>
<dbReference type="GO" id="GO:0050660">
    <property type="term" value="F:flavin adenine dinucleotide binding"/>
    <property type="evidence" value="ECO:0007669"/>
    <property type="project" value="TreeGrafter"/>
</dbReference>
<protein>
    <submittedName>
        <fullName evidence="2">FAD-dependent oxidoreductase</fullName>
    </submittedName>
</protein>
<evidence type="ECO:0000313" key="2">
    <source>
        <dbReference type="EMBL" id="TIH37397.1"/>
    </source>
</evidence>
<dbReference type="PRINTS" id="PR00411">
    <property type="entry name" value="PNDRDTASEI"/>
</dbReference>
<accession>A0A4T2C0C6</accession>
<keyword evidence="1" id="KW-0560">Oxidoreductase</keyword>
<dbReference type="InterPro" id="IPR050982">
    <property type="entry name" value="Auxin_biosynth/cation_transpt"/>
</dbReference>
<dbReference type="Pfam" id="PF13450">
    <property type="entry name" value="NAD_binding_8"/>
    <property type="match status" value="1"/>
</dbReference>
<gene>
    <name evidence="2" type="ORF">D4765_08295</name>
</gene>
<dbReference type="PRINTS" id="PR00368">
    <property type="entry name" value="FADPNR"/>
</dbReference>
<evidence type="ECO:0000313" key="3">
    <source>
        <dbReference type="Proteomes" id="UP000306192"/>
    </source>
</evidence>
<dbReference type="AlphaFoldDB" id="A0A4T2C0C6"/>
<dbReference type="PANTHER" id="PTHR43539">
    <property type="entry name" value="FLAVIN-BINDING MONOOXYGENASE-LIKE PROTEIN (AFU_ORTHOLOGUE AFUA_4G09220)"/>
    <property type="match status" value="1"/>
</dbReference>
<dbReference type="OrthoDB" id="7279140at2"/>
<dbReference type="Proteomes" id="UP000306192">
    <property type="component" value="Unassembled WGS sequence"/>
</dbReference>
<name>A0A4T2C0C6_9MICO</name>
<proteinExistence type="predicted"/>
<dbReference type="SUPFAM" id="SSF51905">
    <property type="entry name" value="FAD/NAD(P)-binding domain"/>
    <property type="match status" value="1"/>
</dbReference>
<dbReference type="Gene3D" id="3.50.50.60">
    <property type="entry name" value="FAD/NAD(P)-binding domain"/>
    <property type="match status" value="1"/>
</dbReference>
<dbReference type="PANTHER" id="PTHR43539:SF78">
    <property type="entry name" value="FLAVIN-CONTAINING MONOOXYGENASE"/>
    <property type="match status" value="1"/>
</dbReference>
<reference evidence="2 3" key="1">
    <citation type="journal article" date="2019" name="Microorganisms">
        <title>Systematic Affiliation and Genome Analysis of Subtercola vilae DB165(T) with Particular Emphasis on Cold Adaptation of an Isolate from a High-Altitude Cold Volcano Lake.</title>
        <authorList>
            <person name="Villalobos A.S."/>
            <person name="Wiese J."/>
            <person name="Imhoff J.F."/>
            <person name="Dorador C."/>
            <person name="Keller A."/>
            <person name="Hentschel U."/>
        </authorList>
    </citation>
    <scope>NUCLEOTIDE SEQUENCE [LARGE SCALE GENOMIC DNA]</scope>
    <source>
        <strain evidence="2 3">DB165</strain>
    </source>
</reference>
<sequence length="435" mass="45981">MTMALTVPARREASRLAGLPVVVIGAGPVGLAAAAHLLERGVEVLILEAGEAAGAGVSSWGHVRLFSPWSEVVDPAAARLLDAAGWDAPEARRLPLGSEVVRDYLLPLAGTPALSPVLRYSSRVTAVSRQGMDKTRSMGRADTPFLLRISTPTADETLLARAVIDTSGTLSNANGLLASGWNPTADGALWLANAMPDVLGTERARFAGRRVVVVGAGHSAANTLLALAKLKETEPETEIVWVIRNATPVRVFGEATDELAARGQLGDNTHSLVRRGVVELVDLFEIDDAHPDEEGVRLTGRRYGNPFELRGDIVVAATGFRPDLSILREIRLSLDDIVEAPRQLAPLIDPNLHSCGTVPPHGVAELTQPEPNFFIAGMKSYGRAPTFLMLTGYEQVRSIADELAGDPDAARVVQLILPETGVCSSGPGDGGSCCS</sequence>
<dbReference type="InterPro" id="IPR036188">
    <property type="entry name" value="FAD/NAD-bd_sf"/>
</dbReference>
<comment type="caution">
    <text evidence="2">The sequence shown here is derived from an EMBL/GenBank/DDBJ whole genome shotgun (WGS) entry which is preliminary data.</text>
</comment>
<organism evidence="2 3">
    <name type="scientific">Subtercola vilae</name>
    <dbReference type="NCBI Taxonomy" id="2056433"/>
    <lineage>
        <taxon>Bacteria</taxon>
        <taxon>Bacillati</taxon>
        <taxon>Actinomycetota</taxon>
        <taxon>Actinomycetes</taxon>
        <taxon>Micrococcales</taxon>
        <taxon>Microbacteriaceae</taxon>
        <taxon>Subtercola</taxon>
    </lineage>
</organism>
<dbReference type="EMBL" id="QYRT01000012">
    <property type="protein sequence ID" value="TIH37397.1"/>
    <property type="molecule type" value="Genomic_DNA"/>
</dbReference>
<evidence type="ECO:0000256" key="1">
    <source>
        <dbReference type="ARBA" id="ARBA00023002"/>
    </source>
</evidence>
<dbReference type="GO" id="GO:0004497">
    <property type="term" value="F:monooxygenase activity"/>
    <property type="evidence" value="ECO:0007669"/>
    <property type="project" value="TreeGrafter"/>
</dbReference>